<dbReference type="InterPro" id="IPR009014">
    <property type="entry name" value="Transketo_C/PFOR_II"/>
</dbReference>
<gene>
    <name evidence="4" type="ORF">COT91_01785</name>
</gene>
<reference evidence="5" key="1">
    <citation type="submission" date="2017-09" db="EMBL/GenBank/DDBJ databases">
        <title>Depth-based differentiation of microbial function through sediment-hosted aquifers and enrichment of novel symbionts in the deep terrestrial subsurface.</title>
        <authorList>
            <person name="Probst A.J."/>
            <person name="Ladd B."/>
            <person name="Jarett J.K."/>
            <person name="Geller-Mcgrath D.E."/>
            <person name="Sieber C.M.K."/>
            <person name="Emerson J.B."/>
            <person name="Anantharaman K."/>
            <person name="Thomas B.C."/>
            <person name="Malmstrom R."/>
            <person name="Stieglmeier M."/>
            <person name="Klingl A."/>
            <person name="Woyke T."/>
            <person name="Ryan C.M."/>
            <person name="Banfield J.F."/>
        </authorList>
    </citation>
    <scope>NUCLEOTIDE SEQUENCE [LARGE SCALE GENOMIC DNA]</scope>
</reference>
<keyword evidence="1" id="KW-0560">Oxidoreductase</keyword>
<dbReference type="InterPro" id="IPR002869">
    <property type="entry name" value="Pyrv_flavodox_OxRed_cen"/>
</dbReference>
<dbReference type="Pfam" id="PF01558">
    <property type="entry name" value="POR"/>
    <property type="match status" value="1"/>
</dbReference>
<dbReference type="SUPFAM" id="SSF53323">
    <property type="entry name" value="Pyruvate-ferredoxin oxidoreductase, PFOR, domain III"/>
    <property type="match status" value="1"/>
</dbReference>
<dbReference type="InterPro" id="IPR002880">
    <property type="entry name" value="Pyrv_Fd/Flavodoxin_OxRdtase_N"/>
</dbReference>
<dbReference type="NCBIfam" id="TIGR03710">
    <property type="entry name" value="OAFO_sf"/>
    <property type="match status" value="1"/>
</dbReference>
<feature type="domain" description="Pyruvate flavodoxin/ferredoxin oxidoreductase pyrimidine binding" evidence="3">
    <location>
        <begin position="208"/>
        <end position="447"/>
    </location>
</feature>
<evidence type="ECO:0000259" key="2">
    <source>
        <dbReference type="Pfam" id="PF01558"/>
    </source>
</evidence>
<dbReference type="Gene3D" id="3.40.50.970">
    <property type="match status" value="1"/>
</dbReference>
<organism evidence="4 5">
    <name type="scientific">Candidatus Doudnabacteria bacterium CG10_big_fil_rev_8_21_14_0_10_41_10</name>
    <dbReference type="NCBI Taxonomy" id="1974551"/>
    <lineage>
        <taxon>Bacteria</taxon>
        <taxon>Candidatus Doudnaibacteriota</taxon>
    </lineage>
</organism>
<dbReference type="InterPro" id="IPR019752">
    <property type="entry name" value="Pyrv/ketoisovalerate_OxRed_cat"/>
</dbReference>
<dbReference type="InterPro" id="IPR022367">
    <property type="entry name" value="2-oxoacid/accept_OxRdtase_asu"/>
</dbReference>
<feature type="domain" description="Pyruvate/ketoisovalerate oxidoreductase catalytic" evidence="2">
    <location>
        <begin position="15"/>
        <end position="173"/>
    </location>
</feature>
<name>A0A2H0VE23_9BACT</name>
<dbReference type="Gene3D" id="3.40.50.920">
    <property type="match status" value="1"/>
</dbReference>
<dbReference type="Proteomes" id="UP000230557">
    <property type="component" value="Unassembled WGS sequence"/>
</dbReference>
<dbReference type="InterPro" id="IPR029061">
    <property type="entry name" value="THDP-binding"/>
</dbReference>
<proteinExistence type="predicted"/>
<evidence type="ECO:0000256" key="1">
    <source>
        <dbReference type="ARBA" id="ARBA00023002"/>
    </source>
</evidence>
<sequence length="569" mass="62542">MSNKLITIKIGGEAGFGIKVAGATLGKVFLRLGYEIADYTEYPSLIRGGHNTTELTIGPKIYHVVRPINLLVALNQETFDKHLSILSDDAGIIFDPEKTKPTTDKFKLYPVPFGKILKEIAGSDLMKNTVALGATLAVLDGNIEGYLQVLKEIFGKKSDKIVNANIAAANAGYSFVKENLQGEFPYKIEPQEVKDQVYLTGNEAIALGAIAGQCQAYFAYPMTPSTSVLVYLSKHGPKVGMLVRQAEDEISVINQAIGASWAGARSMLGTSGGGFALMSEALGLAGITETPLVIFVSQRSGPATGLPTWSEQGDLRFVLHTAQGEFPRIILAPGDQEECFYMTAEAHNLAQKYQMPVFILSDKNLSEGGKTVTSFDQSKIAIEHGEVLSEEQVKQAKKYLRYQVTESGVSPRTLPGTENGLFTANSDEHNEYGYSEEDGENRIAQVDKRARKLETVAKEIPKPVFYGPNNADLTIVSWGSTKSTILQAMESLKDKSVNFLHYSYMWPLGTAQFEPLKKAKKIMVIENNSTGLFEGIIRENVGRVSEFNFRKYDGRPFWPHEIVKKILNI</sequence>
<dbReference type="EMBL" id="PFAJ01000023">
    <property type="protein sequence ID" value="PIR97374.1"/>
    <property type="molecule type" value="Genomic_DNA"/>
</dbReference>
<dbReference type="GO" id="GO:0016903">
    <property type="term" value="F:oxidoreductase activity, acting on the aldehyde or oxo group of donors"/>
    <property type="evidence" value="ECO:0007669"/>
    <property type="project" value="InterPro"/>
</dbReference>
<dbReference type="CDD" id="cd07034">
    <property type="entry name" value="TPP_PYR_PFOR_IOR-alpha_like"/>
    <property type="match status" value="1"/>
</dbReference>
<evidence type="ECO:0000313" key="5">
    <source>
        <dbReference type="Proteomes" id="UP000230557"/>
    </source>
</evidence>
<protein>
    <submittedName>
        <fullName evidence="4">2-oxoacid:acceptor oxidoreductase subunit alpha</fullName>
    </submittedName>
</protein>
<dbReference type="InterPro" id="IPR050722">
    <property type="entry name" value="Pyruvate:ferred/Flavod_OxRd"/>
</dbReference>
<dbReference type="PANTHER" id="PTHR32154:SF20">
    <property type="entry name" value="2-OXOGLUTARATE OXIDOREDUCTASE SUBUNIT KORA"/>
    <property type="match status" value="1"/>
</dbReference>
<comment type="caution">
    <text evidence="4">The sequence shown here is derived from an EMBL/GenBank/DDBJ whole genome shotgun (WGS) entry which is preliminary data.</text>
</comment>
<dbReference type="Pfam" id="PF01855">
    <property type="entry name" value="POR_N"/>
    <property type="match status" value="1"/>
</dbReference>
<dbReference type="SUPFAM" id="SSF52922">
    <property type="entry name" value="TK C-terminal domain-like"/>
    <property type="match status" value="1"/>
</dbReference>
<dbReference type="AlphaFoldDB" id="A0A2H0VE23"/>
<dbReference type="PANTHER" id="PTHR32154">
    <property type="entry name" value="PYRUVATE-FLAVODOXIN OXIDOREDUCTASE-RELATED"/>
    <property type="match status" value="1"/>
</dbReference>
<evidence type="ECO:0000313" key="4">
    <source>
        <dbReference type="EMBL" id="PIR97374.1"/>
    </source>
</evidence>
<evidence type="ECO:0000259" key="3">
    <source>
        <dbReference type="Pfam" id="PF01855"/>
    </source>
</evidence>
<accession>A0A2H0VE23</accession>
<dbReference type="Gene3D" id="3.40.920.10">
    <property type="entry name" value="Pyruvate-ferredoxin oxidoreductase, PFOR, domain III"/>
    <property type="match status" value="1"/>
</dbReference>
<dbReference type="SUPFAM" id="SSF52518">
    <property type="entry name" value="Thiamin diphosphate-binding fold (THDP-binding)"/>
    <property type="match status" value="1"/>
</dbReference>
<dbReference type="GO" id="GO:0006979">
    <property type="term" value="P:response to oxidative stress"/>
    <property type="evidence" value="ECO:0007669"/>
    <property type="project" value="TreeGrafter"/>
</dbReference>
<dbReference type="FunFam" id="3.40.50.970:FF:000022">
    <property type="entry name" value="2-oxoglutarate ferredoxin oxidoreductase alpha subunit"/>
    <property type="match status" value="1"/>
</dbReference>